<evidence type="ECO:0000256" key="2">
    <source>
        <dbReference type="SAM" id="MobiDB-lite"/>
    </source>
</evidence>
<dbReference type="Pfam" id="PF00172">
    <property type="entry name" value="Zn_clus"/>
    <property type="match status" value="1"/>
</dbReference>
<proteinExistence type="predicted"/>
<protein>
    <recommendedName>
        <fullName evidence="3">Zn(2)-C6 fungal-type domain-containing protein</fullName>
    </recommendedName>
</protein>
<dbReference type="SUPFAM" id="SSF57701">
    <property type="entry name" value="Zn2/Cys6 DNA-binding domain"/>
    <property type="match status" value="1"/>
</dbReference>
<organism evidence="4 5">
    <name type="scientific">Thermothelomyces thermophilus (strain ATCC 42464 / BCRC 31852 / DSM 1799)</name>
    <name type="common">Sporotrichum thermophile</name>
    <dbReference type="NCBI Taxonomy" id="573729"/>
    <lineage>
        <taxon>Eukaryota</taxon>
        <taxon>Fungi</taxon>
        <taxon>Dikarya</taxon>
        <taxon>Ascomycota</taxon>
        <taxon>Pezizomycotina</taxon>
        <taxon>Sordariomycetes</taxon>
        <taxon>Sordariomycetidae</taxon>
        <taxon>Sordariales</taxon>
        <taxon>Chaetomiaceae</taxon>
        <taxon>Thermothelomyces</taxon>
    </lineage>
</organism>
<dbReference type="CDD" id="cd00067">
    <property type="entry name" value="GAL4"/>
    <property type="match status" value="1"/>
</dbReference>
<dbReference type="InterPro" id="IPR052400">
    <property type="entry name" value="Zn2-C6_fungal_TF"/>
</dbReference>
<dbReference type="AlphaFoldDB" id="G2Q7N4"/>
<dbReference type="SMART" id="SM00066">
    <property type="entry name" value="GAL4"/>
    <property type="match status" value="1"/>
</dbReference>
<feature type="region of interest" description="Disordered" evidence="2">
    <location>
        <begin position="54"/>
        <end position="89"/>
    </location>
</feature>
<reference evidence="4 5" key="1">
    <citation type="journal article" date="2011" name="Nat. Biotechnol.">
        <title>Comparative genomic analysis of the thermophilic biomass-degrading fungi Myceliophthora thermophila and Thielavia terrestris.</title>
        <authorList>
            <person name="Berka R.M."/>
            <person name="Grigoriev I.V."/>
            <person name="Otillar R."/>
            <person name="Salamov A."/>
            <person name="Grimwood J."/>
            <person name="Reid I."/>
            <person name="Ishmael N."/>
            <person name="John T."/>
            <person name="Darmond C."/>
            <person name="Moisan M.-C."/>
            <person name="Henrissat B."/>
            <person name="Coutinho P.M."/>
            <person name="Lombard V."/>
            <person name="Natvig D.O."/>
            <person name="Lindquist E."/>
            <person name="Schmutz J."/>
            <person name="Lucas S."/>
            <person name="Harris P."/>
            <person name="Powlowski J."/>
            <person name="Bellemare A."/>
            <person name="Taylor D."/>
            <person name="Butler G."/>
            <person name="de Vries R.P."/>
            <person name="Allijn I.E."/>
            <person name="van den Brink J."/>
            <person name="Ushinsky S."/>
            <person name="Storms R."/>
            <person name="Powell A.J."/>
            <person name="Paulsen I.T."/>
            <person name="Elbourne L.D.H."/>
            <person name="Baker S.E."/>
            <person name="Magnuson J."/>
            <person name="LaBoissiere S."/>
            <person name="Clutterbuck A.J."/>
            <person name="Martinez D."/>
            <person name="Wogulis M."/>
            <person name="de Leon A.L."/>
            <person name="Rey M.W."/>
            <person name="Tsang A."/>
        </authorList>
    </citation>
    <scope>NUCLEOTIDE SEQUENCE [LARGE SCALE GENOMIC DNA]</scope>
    <source>
        <strain evidence="5">ATCC 42464 / BCRC 31852 / DSM 1799</strain>
    </source>
</reference>
<dbReference type="GeneID" id="11512016"/>
<dbReference type="HOGENOM" id="CLU_024934_6_0_1"/>
<dbReference type="Gene3D" id="4.10.240.10">
    <property type="entry name" value="Zn(2)-C6 fungal-type DNA-binding domain"/>
    <property type="match status" value="1"/>
</dbReference>
<dbReference type="eggNOG" id="ENOG502SGAZ">
    <property type="taxonomic scope" value="Eukaryota"/>
</dbReference>
<dbReference type="VEuPathDB" id="FungiDB:MYCTH_2116734"/>
<dbReference type="KEGG" id="mtm:MYCTH_2116734"/>
<dbReference type="PROSITE" id="PS50048">
    <property type="entry name" value="ZN2_CY6_FUNGAL_2"/>
    <property type="match status" value="1"/>
</dbReference>
<evidence type="ECO:0000313" key="5">
    <source>
        <dbReference type="Proteomes" id="UP000007322"/>
    </source>
</evidence>
<dbReference type="GO" id="GO:0000981">
    <property type="term" value="F:DNA-binding transcription factor activity, RNA polymerase II-specific"/>
    <property type="evidence" value="ECO:0007669"/>
    <property type="project" value="InterPro"/>
</dbReference>
<dbReference type="OrthoDB" id="416217at2759"/>
<dbReference type="Proteomes" id="UP000007322">
    <property type="component" value="Chromosome 2"/>
</dbReference>
<dbReference type="InterPro" id="IPR036864">
    <property type="entry name" value="Zn2-C6_fun-type_DNA-bd_sf"/>
</dbReference>
<dbReference type="EMBL" id="CP003003">
    <property type="protein sequence ID" value="AEO56092.1"/>
    <property type="molecule type" value="Genomic_DNA"/>
</dbReference>
<dbReference type="RefSeq" id="XP_003661337.1">
    <property type="nucleotide sequence ID" value="XM_003661289.1"/>
</dbReference>
<dbReference type="OMA" id="TETLCMN"/>
<sequence>MESARRVPRPRLYHTKSRTGCTRCRSRRVKCNEARPVCNNCHRHGVSCYYDKDPSKPLQARQPSQPILRPPLSNGDADADARGPPRSGPHASADYWELRAFHHFAVATVGTLPGSHIPSVRQCWAMQVPVLALSYRPLWNQLLALSALHLVASGGDDPGLLACRAASLDATLQSYRPALDQLTPETAEAACFTSILLSVDTFASLQHRPLAGDYEAPMQWLRFTQGARAVFEASTSAAADPASNIVTIIASSNHNRPVPSDRPHRTPDFSYLLQPLPDETQSSSRGVAQAYQETVDRLNLIRAAAEAGEPMLALCRRLMSFACLVPPLFLELVEQKAPRALGILGHFFALSACVKDLWWVGETPVREVSAIRTYLAPELQYLMEWPDWFVTIQGLG</sequence>
<dbReference type="GO" id="GO:0008270">
    <property type="term" value="F:zinc ion binding"/>
    <property type="evidence" value="ECO:0007669"/>
    <property type="project" value="InterPro"/>
</dbReference>
<evidence type="ECO:0000313" key="4">
    <source>
        <dbReference type="EMBL" id="AEO56092.1"/>
    </source>
</evidence>
<dbReference type="PANTHER" id="PTHR47657">
    <property type="entry name" value="STEROL REGULATORY ELEMENT-BINDING PROTEIN ECM22"/>
    <property type="match status" value="1"/>
</dbReference>
<dbReference type="STRING" id="573729.G2Q7N4"/>
<dbReference type="PROSITE" id="PS00463">
    <property type="entry name" value="ZN2_CY6_FUNGAL_1"/>
    <property type="match status" value="1"/>
</dbReference>
<dbReference type="InParanoid" id="G2Q7N4"/>
<keyword evidence="1" id="KW-0539">Nucleus</keyword>
<dbReference type="PANTHER" id="PTHR47657:SF14">
    <property type="entry name" value="ZN(2)-C6 FUNGAL-TYPE DOMAIN-CONTAINING PROTEIN"/>
    <property type="match status" value="1"/>
</dbReference>
<name>G2Q7N4_THET4</name>
<evidence type="ECO:0000259" key="3">
    <source>
        <dbReference type="PROSITE" id="PS50048"/>
    </source>
</evidence>
<dbReference type="InterPro" id="IPR001138">
    <property type="entry name" value="Zn2Cys6_DnaBD"/>
</dbReference>
<accession>G2Q7N4</accession>
<feature type="domain" description="Zn(2)-C6 fungal-type" evidence="3">
    <location>
        <begin position="20"/>
        <end position="50"/>
    </location>
</feature>
<evidence type="ECO:0000256" key="1">
    <source>
        <dbReference type="ARBA" id="ARBA00023242"/>
    </source>
</evidence>
<gene>
    <name evidence="4" type="ORF">MYCTH_2116734</name>
</gene>
<keyword evidence="5" id="KW-1185">Reference proteome</keyword>